<dbReference type="InterPro" id="IPR007269">
    <property type="entry name" value="ICMT_MeTrfase"/>
</dbReference>
<feature type="transmembrane region" description="Helical" evidence="5">
    <location>
        <begin position="133"/>
        <end position="150"/>
    </location>
</feature>
<comment type="subcellular location">
    <subcellularLocation>
        <location evidence="1">Membrane</location>
        <topology evidence="1">Multi-pass membrane protein</topology>
    </subcellularLocation>
</comment>
<gene>
    <name evidence="6" type="ORF">AWU65_03395</name>
</gene>
<evidence type="ECO:0000313" key="6">
    <source>
        <dbReference type="EMBL" id="KZS45039.1"/>
    </source>
</evidence>
<evidence type="ECO:0000256" key="5">
    <source>
        <dbReference type="SAM" id="Phobius"/>
    </source>
</evidence>
<evidence type="ECO:0000256" key="2">
    <source>
        <dbReference type="ARBA" id="ARBA00022692"/>
    </source>
</evidence>
<dbReference type="GO" id="GO:0004671">
    <property type="term" value="F:protein C-terminal S-isoprenylcysteine carboxyl O-methyltransferase activity"/>
    <property type="evidence" value="ECO:0007669"/>
    <property type="project" value="InterPro"/>
</dbReference>
<dbReference type="PANTHER" id="PTHR43847:SF1">
    <property type="entry name" value="BLL3993 PROTEIN"/>
    <property type="match status" value="1"/>
</dbReference>
<dbReference type="Proteomes" id="UP000076796">
    <property type="component" value="Unassembled WGS sequence"/>
</dbReference>
<dbReference type="OrthoDB" id="5471300at2"/>
<dbReference type="GO" id="GO:0016020">
    <property type="term" value="C:membrane"/>
    <property type="evidence" value="ECO:0007669"/>
    <property type="project" value="UniProtKB-SubCell"/>
</dbReference>
<evidence type="ECO:0000256" key="3">
    <source>
        <dbReference type="ARBA" id="ARBA00022989"/>
    </source>
</evidence>
<keyword evidence="2 5" id="KW-0812">Transmembrane</keyword>
<evidence type="ECO:0008006" key="8">
    <source>
        <dbReference type="Google" id="ProtNLM"/>
    </source>
</evidence>
<name>A0A163GM45_9BACL</name>
<sequence length="182" mass="21720">MLNENSFIAILSLSILILITLIGLKKISQRSTAKWSDFVLLLLLILFYCVIFWIKPVLFWFNSHILLGLLISLNLIYLIHYLSICILSKNWTDSEKPKENGSLIIKGMYRFVRHPIYSMFFFEGFVFMLISPWLLPIALCAMGVPFYRLIRLREEDYLIDKFGKEYQDYKERVKYRIIPYVW</sequence>
<feature type="transmembrane region" description="Helical" evidence="5">
    <location>
        <begin position="36"/>
        <end position="54"/>
    </location>
</feature>
<comment type="caution">
    <text evidence="6">The sequence shown here is derived from an EMBL/GenBank/DDBJ whole genome shotgun (WGS) entry which is preliminary data.</text>
</comment>
<feature type="transmembrane region" description="Helical" evidence="5">
    <location>
        <begin position="6"/>
        <end position="24"/>
    </location>
</feature>
<evidence type="ECO:0000256" key="1">
    <source>
        <dbReference type="ARBA" id="ARBA00004141"/>
    </source>
</evidence>
<evidence type="ECO:0000313" key="7">
    <source>
        <dbReference type="Proteomes" id="UP000076796"/>
    </source>
</evidence>
<protein>
    <recommendedName>
        <fullName evidence="8">Isoprenylcysteine carboxyl methyltransferase</fullName>
    </recommendedName>
</protein>
<keyword evidence="4 5" id="KW-0472">Membrane</keyword>
<reference evidence="6" key="1">
    <citation type="journal article" date="2016" name="Genome Announc.">
        <title>Draft genomes of two strains of Paenibacillus glucanolyticus with capability to degrade lignocellulose.</title>
        <authorList>
            <person name="Mathews S.L."/>
            <person name="Pawlak J."/>
            <person name="Grunden A.M."/>
        </authorList>
    </citation>
    <scope>NUCLEOTIDE SEQUENCE [LARGE SCALE GENOMIC DNA]</scope>
    <source>
        <strain evidence="6">SLM1</strain>
    </source>
</reference>
<proteinExistence type="predicted"/>
<accession>A0A163GM45</accession>
<dbReference type="EMBL" id="LWMH01000001">
    <property type="protein sequence ID" value="KZS45039.1"/>
    <property type="molecule type" value="Genomic_DNA"/>
</dbReference>
<evidence type="ECO:0000256" key="4">
    <source>
        <dbReference type="ARBA" id="ARBA00023136"/>
    </source>
</evidence>
<dbReference type="Gene3D" id="1.20.120.1630">
    <property type="match status" value="1"/>
</dbReference>
<dbReference type="Pfam" id="PF04140">
    <property type="entry name" value="ICMT"/>
    <property type="match status" value="1"/>
</dbReference>
<dbReference type="InterPro" id="IPR052527">
    <property type="entry name" value="Metal_cation-efflux_comp"/>
</dbReference>
<keyword evidence="3 5" id="KW-1133">Transmembrane helix</keyword>
<dbReference type="RefSeq" id="WP_063477544.1">
    <property type="nucleotide sequence ID" value="NZ_JBCMWP010000019.1"/>
</dbReference>
<keyword evidence="7" id="KW-1185">Reference proteome</keyword>
<dbReference type="AlphaFoldDB" id="A0A163GM45"/>
<organism evidence="6 7">
    <name type="scientific">Paenibacillus glucanolyticus</name>
    <dbReference type="NCBI Taxonomy" id="59843"/>
    <lineage>
        <taxon>Bacteria</taxon>
        <taxon>Bacillati</taxon>
        <taxon>Bacillota</taxon>
        <taxon>Bacilli</taxon>
        <taxon>Bacillales</taxon>
        <taxon>Paenibacillaceae</taxon>
        <taxon>Paenibacillus</taxon>
    </lineage>
</organism>
<dbReference type="PANTHER" id="PTHR43847">
    <property type="entry name" value="BLL3993 PROTEIN"/>
    <property type="match status" value="1"/>
</dbReference>
<feature type="transmembrane region" description="Helical" evidence="5">
    <location>
        <begin position="66"/>
        <end position="87"/>
    </location>
</feature>